<keyword evidence="2" id="KW-1185">Reference proteome</keyword>
<accession>M5S729</accession>
<reference evidence="1 2" key="1">
    <citation type="journal article" date="2013" name="Mar. Genomics">
        <title>Expression of sulfatases in Rhodopirellula baltica and the diversity of sulfatases in the genus Rhodopirellula.</title>
        <authorList>
            <person name="Wegner C.E."/>
            <person name="Richter-Heitmann T."/>
            <person name="Klindworth A."/>
            <person name="Klockow C."/>
            <person name="Richter M."/>
            <person name="Achstetter T."/>
            <person name="Glockner F.O."/>
            <person name="Harder J."/>
        </authorList>
    </citation>
    <scope>NUCLEOTIDE SEQUENCE [LARGE SCALE GENOMIC DNA]</scope>
    <source>
        <strain evidence="1 2">SM1</strain>
    </source>
</reference>
<name>M5S729_9BACT</name>
<proteinExistence type="predicted"/>
<protein>
    <submittedName>
        <fullName evidence="1">Secreted protein</fullName>
    </submittedName>
</protein>
<evidence type="ECO:0000313" key="2">
    <source>
        <dbReference type="Proteomes" id="UP000011991"/>
    </source>
</evidence>
<evidence type="ECO:0000313" key="1">
    <source>
        <dbReference type="EMBL" id="EMI21994.1"/>
    </source>
</evidence>
<organism evidence="1 2">
    <name type="scientific">Rhodopirellula maiorica SM1</name>
    <dbReference type="NCBI Taxonomy" id="1265738"/>
    <lineage>
        <taxon>Bacteria</taxon>
        <taxon>Pseudomonadati</taxon>
        <taxon>Planctomycetota</taxon>
        <taxon>Planctomycetia</taxon>
        <taxon>Pirellulales</taxon>
        <taxon>Pirellulaceae</taxon>
        <taxon>Novipirellula</taxon>
    </lineage>
</organism>
<dbReference type="PATRIC" id="fig|1265738.3.peg.1069"/>
<gene>
    <name evidence="1" type="ORF">RMSM_01071</name>
</gene>
<dbReference type="Proteomes" id="UP000011991">
    <property type="component" value="Unassembled WGS sequence"/>
</dbReference>
<comment type="caution">
    <text evidence="1">The sequence shown here is derived from an EMBL/GenBank/DDBJ whole genome shotgun (WGS) entry which is preliminary data.</text>
</comment>
<sequence>MTLVCVIITVAGTPVGAQVAWLDMTKTGMPLAKTLVAPDVNCAVKQGPLDAFGGGFGQAATTYCVGTVVTG</sequence>
<dbReference type="AlphaFoldDB" id="M5S729"/>
<dbReference type="EMBL" id="ANOG01000162">
    <property type="protein sequence ID" value="EMI21994.1"/>
    <property type="molecule type" value="Genomic_DNA"/>
</dbReference>